<keyword evidence="6" id="KW-1185">Reference proteome</keyword>
<dbReference type="Proteomes" id="UP000649768">
    <property type="component" value="Unassembled WGS sequence"/>
</dbReference>
<dbReference type="InterPro" id="IPR001867">
    <property type="entry name" value="OmpR/PhoB-type_DNA-bd"/>
</dbReference>
<dbReference type="Pfam" id="PF00486">
    <property type="entry name" value="Trans_reg_C"/>
    <property type="match status" value="1"/>
</dbReference>
<dbReference type="InterPro" id="IPR016032">
    <property type="entry name" value="Sig_transdc_resp-reg_C-effctor"/>
</dbReference>
<organism evidence="5 6">
    <name type="scientific">Photobacterium arenosum</name>
    <dbReference type="NCBI Taxonomy" id="2774143"/>
    <lineage>
        <taxon>Bacteria</taxon>
        <taxon>Pseudomonadati</taxon>
        <taxon>Pseudomonadota</taxon>
        <taxon>Gammaproteobacteria</taxon>
        <taxon>Vibrionales</taxon>
        <taxon>Vibrionaceae</taxon>
        <taxon>Photobacterium</taxon>
    </lineage>
</organism>
<dbReference type="InterPro" id="IPR036388">
    <property type="entry name" value="WH-like_DNA-bd_sf"/>
</dbReference>
<reference evidence="5 6" key="1">
    <citation type="submission" date="2020-09" db="EMBL/GenBank/DDBJ databases">
        <title>Photobacterium sp. CAU 1568 isolated from sand of Sido Beach.</title>
        <authorList>
            <person name="Kim W."/>
        </authorList>
    </citation>
    <scope>NUCLEOTIDE SEQUENCE [LARGE SCALE GENOMIC DNA]</scope>
    <source>
        <strain evidence="5 6">CAU 1568</strain>
    </source>
</reference>
<dbReference type="EMBL" id="JACYTP010000002">
    <property type="protein sequence ID" value="MBD8512003.1"/>
    <property type="molecule type" value="Genomic_DNA"/>
</dbReference>
<protein>
    <submittedName>
        <fullName evidence="5">Winged helix-turn-helix domain-containing protein</fullName>
    </submittedName>
</protein>
<dbReference type="CDD" id="cd00383">
    <property type="entry name" value="trans_reg_C"/>
    <property type="match status" value="1"/>
</dbReference>
<dbReference type="RefSeq" id="WP_192014825.1">
    <property type="nucleotide sequence ID" value="NZ_JACYTP010000002.1"/>
</dbReference>
<keyword evidence="1 2" id="KW-0238">DNA-binding</keyword>
<evidence type="ECO:0000256" key="2">
    <source>
        <dbReference type="PROSITE-ProRule" id="PRU01091"/>
    </source>
</evidence>
<accession>A0ABR9BID8</accession>
<evidence type="ECO:0000313" key="6">
    <source>
        <dbReference type="Proteomes" id="UP000649768"/>
    </source>
</evidence>
<feature type="domain" description="OmpR/PhoB-type" evidence="4">
    <location>
        <begin position="5"/>
        <end position="109"/>
    </location>
</feature>
<comment type="caution">
    <text evidence="5">The sequence shown here is derived from an EMBL/GenBank/DDBJ whole genome shotgun (WGS) entry which is preliminary data.</text>
</comment>
<proteinExistence type="predicted"/>
<gene>
    <name evidence="5" type="ORF">IFO68_04795</name>
</gene>
<dbReference type="SUPFAM" id="SSF46894">
    <property type="entry name" value="C-terminal effector domain of the bipartite response regulators"/>
    <property type="match status" value="1"/>
</dbReference>
<dbReference type="Gene3D" id="1.10.10.10">
    <property type="entry name" value="Winged helix-like DNA-binding domain superfamily/Winged helix DNA-binding domain"/>
    <property type="match status" value="1"/>
</dbReference>
<evidence type="ECO:0000313" key="5">
    <source>
        <dbReference type="EMBL" id="MBD8512003.1"/>
    </source>
</evidence>
<dbReference type="PROSITE" id="PS51755">
    <property type="entry name" value="OMPR_PHOB"/>
    <property type="match status" value="1"/>
</dbReference>
<name>A0ABR9BID8_9GAMM</name>
<keyword evidence="3" id="KW-0812">Transmembrane</keyword>
<keyword evidence="3" id="KW-0472">Membrane</keyword>
<evidence type="ECO:0000256" key="3">
    <source>
        <dbReference type="SAM" id="Phobius"/>
    </source>
</evidence>
<evidence type="ECO:0000256" key="1">
    <source>
        <dbReference type="ARBA" id="ARBA00023125"/>
    </source>
</evidence>
<dbReference type="SMART" id="SM00862">
    <property type="entry name" value="Trans_reg_C"/>
    <property type="match status" value="1"/>
</dbReference>
<evidence type="ECO:0000259" key="4">
    <source>
        <dbReference type="PROSITE" id="PS51755"/>
    </source>
</evidence>
<feature type="DNA-binding region" description="OmpR/PhoB-type" evidence="2">
    <location>
        <begin position="5"/>
        <end position="109"/>
    </location>
</feature>
<feature type="transmembrane region" description="Helical" evidence="3">
    <location>
        <begin position="179"/>
        <end position="199"/>
    </location>
</feature>
<keyword evidence="3" id="KW-1133">Transmembrane helix</keyword>
<sequence>MDHTHCKFLIGNRFTFSPQHNSLADNLQPEETIYLGINESRALHLLLDEPGTIISRQRMHDFIWREQGFEVDDSSLTQSISTLRKYLQDSTRSPAFIKTIPKRGYQMIASVDRIDAAPAPPADIPNGVQTDNNDGFIDSPKPFPVSASLAEDTPDTTCIQPATQITHAPSTHRFFQPRYMISALATFILCIVLPLWAYLAPPPSSSAFYKAFMINDIPVLIPSEVEVTGKWRPLIRQCVSAQMLNNDNKPSAAPAKIIVTGGAHNQLWINLIYTPADYRKNMTLTIVTLDRERDLPCSVH</sequence>